<evidence type="ECO:0000313" key="7">
    <source>
        <dbReference type="Proteomes" id="UP001500767"/>
    </source>
</evidence>
<evidence type="ECO:0000259" key="4">
    <source>
        <dbReference type="PROSITE" id="PS50125"/>
    </source>
</evidence>
<dbReference type="PROSITE" id="PS50125">
    <property type="entry name" value="GUANYLATE_CYCLASE_2"/>
    <property type="match status" value="1"/>
</dbReference>
<dbReference type="Pfam" id="PF00672">
    <property type="entry name" value="HAMP"/>
    <property type="match status" value="1"/>
</dbReference>
<reference evidence="7" key="1">
    <citation type="journal article" date="2019" name="Int. J. Syst. Evol. Microbiol.">
        <title>The Global Catalogue of Microorganisms (GCM) 10K type strain sequencing project: providing services to taxonomists for standard genome sequencing and annotation.</title>
        <authorList>
            <consortium name="The Broad Institute Genomics Platform"/>
            <consortium name="The Broad Institute Genome Sequencing Center for Infectious Disease"/>
            <person name="Wu L."/>
            <person name="Ma J."/>
        </authorList>
    </citation>
    <scope>NUCLEOTIDE SEQUENCE [LARGE SCALE GENOMIC DNA]</scope>
    <source>
        <strain evidence="7">JCM 16540</strain>
    </source>
</reference>
<protein>
    <submittedName>
        <fullName evidence="6">Adenylate/guanylate cyclase domain-containing protein</fullName>
    </submittedName>
</protein>
<name>A0ABP6YB94_9ACTN</name>
<dbReference type="InterPro" id="IPR029787">
    <property type="entry name" value="Nucleotide_cyclase"/>
</dbReference>
<accession>A0ABP6YB94</accession>
<dbReference type="Proteomes" id="UP001500767">
    <property type="component" value="Unassembled WGS sequence"/>
</dbReference>
<keyword evidence="2 3" id="KW-1133">Transmembrane helix</keyword>
<gene>
    <name evidence="6" type="ORF">GCM10022197_42580</name>
</gene>
<dbReference type="RefSeq" id="WP_204912921.1">
    <property type="nucleotide sequence ID" value="NZ_BAAAYR010000007.1"/>
</dbReference>
<evidence type="ECO:0000256" key="1">
    <source>
        <dbReference type="ARBA" id="ARBA00022692"/>
    </source>
</evidence>
<dbReference type="PROSITE" id="PS50885">
    <property type="entry name" value="HAMP"/>
    <property type="match status" value="1"/>
</dbReference>
<keyword evidence="3" id="KW-0472">Membrane</keyword>
<evidence type="ECO:0000313" key="6">
    <source>
        <dbReference type="EMBL" id="GAA3580266.1"/>
    </source>
</evidence>
<comment type="caution">
    <text evidence="6">The sequence shown here is derived from an EMBL/GenBank/DDBJ whole genome shotgun (WGS) entry which is preliminary data.</text>
</comment>
<keyword evidence="1 3" id="KW-0812">Transmembrane</keyword>
<dbReference type="PANTHER" id="PTHR45655">
    <property type="entry name" value="GUANYLATE CYCLASE SOLUBLE SUBUNIT BETA-2"/>
    <property type="match status" value="1"/>
</dbReference>
<dbReference type="InterPro" id="IPR001054">
    <property type="entry name" value="A/G_cyclase"/>
</dbReference>
<dbReference type="SUPFAM" id="SSF158472">
    <property type="entry name" value="HAMP domain-like"/>
    <property type="match status" value="1"/>
</dbReference>
<proteinExistence type="predicted"/>
<dbReference type="SMART" id="SM00304">
    <property type="entry name" value="HAMP"/>
    <property type="match status" value="1"/>
</dbReference>
<organism evidence="6 7">
    <name type="scientific">Microlunatus spumicola</name>
    <dbReference type="NCBI Taxonomy" id="81499"/>
    <lineage>
        <taxon>Bacteria</taxon>
        <taxon>Bacillati</taxon>
        <taxon>Actinomycetota</taxon>
        <taxon>Actinomycetes</taxon>
        <taxon>Propionibacteriales</taxon>
        <taxon>Propionibacteriaceae</taxon>
        <taxon>Microlunatus</taxon>
    </lineage>
</organism>
<dbReference type="SUPFAM" id="SSF55073">
    <property type="entry name" value="Nucleotide cyclase"/>
    <property type="match status" value="1"/>
</dbReference>
<dbReference type="Gene3D" id="3.30.450.20">
    <property type="entry name" value="PAS domain"/>
    <property type="match status" value="1"/>
</dbReference>
<feature type="domain" description="HAMP" evidence="5">
    <location>
        <begin position="457"/>
        <end position="509"/>
    </location>
</feature>
<dbReference type="InterPro" id="IPR003660">
    <property type="entry name" value="HAMP_dom"/>
</dbReference>
<feature type="domain" description="Guanylate cyclase" evidence="4">
    <location>
        <begin position="549"/>
        <end position="675"/>
    </location>
</feature>
<dbReference type="CDD" id="cd07302">
    <property type="entry name" value="CHD"/>
    <property type="match status" value="1"/>
</dbReference>
<dbReference type="PANTHER" id="PTHR45655:SF13">
    <property type="entry name" value="SOLUBLE GUANYLATE CYCLASE GCY-32-RELATED"/>
    <property type="match status" value="1"/>
</dbReference>
<feature type="transmembrane region" description="Helical" evidence="3">
    <location>
        <begin position="437"/>
        <end position="456"/>
    </location>
</feature>
<dbReference type="Gene3D" id="3.30.70.1230">
    <property type="entry name" value="Nucleotide cyclase"/>
    <property type="match status" value="1"/>
</dbReference>
<evidence type="ECO:0000256" key="3">
    <source>
        <dbReference type="SAM" id="Phobius"/>
    </source>
</evidence>
<sequence length="723" mass="77623">MSSENAPTPALSARPPRRRRTFLWGRMSIRSKLLAMLLVVSILSILAASYFAYRSSSRALTDQATQQLTSIRDARTRQIQSTFAGLSRSSVLNSGNLTATSAMTAFTRDFAALRGRTTSASEQAALDAYYADTFLPELQKNTDGEVTAQSFEPTDDAARYLQSRYTVPAKGDFDAAIKVDDAGDGSAWSADHARYHGFFRQVVEQNGFDDAMLVDTEGNVVYTAYKGTDLGTNLLTGPYKGSGLEDAYREVLRSNTVNAINLVDFEPYAPSYDAPVGFGLSPIGVDGRLTGVLVVQLPGENINNVMTSNGQWAQTGLGRTGESYLVGPDGTLRSTSRLLEEDPAAYRAAVVDQGTPPELADRIVADKNPVLRQSVDSPGAQAALRGQTGTSVETDYLGRRVLTSYAPVAVNGINWAVVSQIDEEEALRPVSNLLRTLGLTTLGIVLVITLASLVLARVFTRPVDRLLAGVRKVAGGDLDARVETRGTDEFADLATAFNDMGSSLSTKQELLDAEMAENDRLLSTLMPAAVAERYRTGETNIAQEHTDVSVLYATIDNLDDLGRGRDVEAGVGLLNELVASFDRAAERTGVEKVRVLRSGYIASCGLVVPRVDHALRSVDFAQEMWSAVQLFGAQHGVQLGLRVGIDSGSVTSGLVGGAAIYDLWGDSVNLAFRAQSANSEPGIYLTEAVHQRVRDAYAFTPAGDVSTKSGSEGVWRLEVGARV</sequence>
<evidence type="ECO:0000256" key="2">
    <source>
        <dbReference type="ARBA" id="ARBA00022989"/>
    </source>
</evidence>
<dbReference type="EMBL" id="BAAAYR010000007">
    <property type="protein sequence ID" value="GAA3580266.1"/>
    <property type="molecule type" value="Genomic_DNA"/>
</dbReference>
<dbReference type="Pfam" id="PF00211">
    <property type="entry name" value="Guanylate_cyc"/>
    <property type="match status" value="1"/>
</dbReference>
<keyword evidence="7" id="KW-1185">Reference proteome</keyword>
<dbReference type="CDD" id="cd06225">
    <property type="entry name" value="HAMP"/>
    <property type="match status" value="1"/>
</dbReference>
<evidence type="ECO:0000259" key="5">
    <source>
        <dbReference type="PROSITE" id="PS50885"/>
    </source>
</evidence>
<dbReference type="SMART" id="SM00044">
    <property type="entry name" value="CYCc"/>
    <property type="match status" value="1"/>
</dbReference>
<dbReference type="Gene3D" id="1.10.8.500">
    <property type="entry name" value="HAMP domain in histidine kinase"/>
    <property type="match status" value="1"/>
</dbReference>